<feature type="domain" description="KAP NTPase" evidence="1">
    <location>
        <begin position="84"/>
        <end position="224"/>
    </location>
</feature>
<sequence>MVAVMAAIEECLSPHFTKHDAIRKSWDATKAHGATIVASLLKGASRRLAEKYAGQAIDEIENLLETDTFVPDQIEDFLDGNNAAVSEAVATEVTTLLTKFIDRKIADYKARIDSAAQFQNRLKSILSNLESRSEATLPLFVLIDELDRCRPTYAIEMLEQVKHLFDIDNTIFLIATDGDQLSHSIKAVYGEGFDGSGYLLRFFHRHYRFERRDLGAFSDYLFALNEIDQSKLATPLETSPSAIFVGAMISYDVTLRDAEQIFDILRSCVTMWSYPIPIQLNIILPLIIHHHRRQFADMGAYMDSRQRANTPKSPWNVNAQYLDGGRMRKGDVGVQNLNDSVLKKLSNTIVSSLNSTTNDYKSSYVSSIFGQELQVLHKSRHHGDGPKSVILEYPDLVQSVGRLAAPADDGGLETVG</sequence>
<protein>
    <recommendedName>
        <fullName evidence="1">KAP NTPase domain-containing protein</fullName>
    </recommendedName>
</protein>
<proteinExistence type="predicted"/>
<keyword evidence="3" id="KW-1185">Reference proteome</keyword>
<evidence type="ECO:0000313" key="2">
    <source>
        <dbReference type="EMBL" id="GLS00573.1"/>
    </source>
</evidence>
<comment type="caution">
    <text evidence="2">The sequence shown here is derived from an EMBL/GenBank/DDBJ whole genome shotgun (WGS) entry which is preliminary data.</text>
</comment>
<gene>
    <name evidence="2" type="ORF">GCM10007859_05800</name>
</gene>
<reference evidence="3" key="1">
    <citation type="journal article" date="2019" name="Int. J. Syst. Evol. Microbiol.">
        <title>The Global Catalogue of Microorganisms (GCM) 10K type strain sequencing project: providing services to taxonomists for standard genome sequencing and annotation.</title>
        <authorList>
            <consortium name="The Broad Institute Genomics Platform"/>
            <consortium name="The Broad Institute Genome Sequencing Center for Infectious Disease"/>
            <person name="Wu L."/>
            <person name="Ma J."/>
        </authorList>
    </citation>
    <scope>NUCLEOTIDE SEQUENCE [LARGE SCALE GENOMIC DNA]</scope>
    <source>
        <strain evidence="3">NBRC 110107</strain>
    </source>
</reference>
<evidence type="ECO:0000313" key="3">
    <source>
        <dbReference type="Proteomes" id="UP001156921"/>
    </source>
</evidence>
<dbReference type="EMBL" id="BSOY01000007">
    <property type="protein sequence ID" value="GLS00573.1"/>
    <property type="molecule type" value="Genomic_DNA"/>
</dbReference>
<name>A0ABQ6BL31_9CAUL</name>
<evidence type="ECO:0000259" key="1">
    <source>
        <dbReference type="Pfam" id="PF07693"/>
    </source>
</evidence>
<dbReference type="InterPro" id="IPR011646">
    <property type="entry name" value="KAP_P-loop"/>
</dbReference>
<organism evidence="2 3">
    <name type="scientific">Brevundimonas denitrificans</name>
    <dbReference type="NCBI Taxonomy" id="1443434"/>
    <lineage>
        <taxon>Bacteria</taxon>
        <taxon>Pseudomonadati</taxon>
        <taxon>Pseudomonadota</taxon>
        <taxon>Alphaproteobacteria</taxon>
        <taxon>Caulobacterales</taxon>
        <taxon>Caulobacteraceae</taxon>
        <taxon>Brevundimonas</taxon>
    </lineage>
</organism>
<dbReference type="Pfam" id="PF07693">
    <property type="entry name" value="KAP_NTPase"/>
    <property type="match status" value="1"/>
</dbReference>
<dbReference type="Proteomes" id="UP001156921">
    <property type="component" value="Unassembled WGS sequence"/>
</dbReference>
<accession>A0ABQ6BL31</accession>